<comment type="similarity">
    <text evidence="2">Belongs to the 'GDSL' lipolytic enzyme family.</text>
</comment>
<dbReference type="Pfam" id="PF00657">
    <property type="entry name" value="Lipase_GDSL"/>
    <property type="match status" value="1"/>
</dbReference>
<dbReference type="PANTHER" id="PTHR45650:SF14">
    <property type="entry name" value="GDSL ESTERASE_LIPASE 7-LIKE"/>
    <property type="match status" value="1"/>
</dbReference>
<evidence type="ECO:0000313" key="8">
    <source>
        <dbReference type="EMBL" id="RVW97994.1"/>
    </source>
</evidence>
<evidence type="ECO:0000256" key="2">
    <source>
        <dbReference type="ARBA" id="ARBA00008668"/>
    </source>
</evidence>
<dbReference type="Gene3D" id="3.40.50.1110">
    <property type="entry name" value="SGNH hydrolase"/>
    <property type="match status" value="1"/>
</dbReference>
<dbReference type="InterPro" id="IPR051238">
    <property type="entry name" value="GDSL_esterase/lipase"/>
</dbReference>
<dbReference type="Proteomes" id="UP000288805">
    <property type="component" value="Unassembled WGS sequence"/>
</dbReference>
<evidence type="ECO:0000256" key="4">
    <source>
        <dbReference type="ARBA" id="ARBA00022729"/>
    </source>
</evidence>
<name>A0A438IMQ5_VITVI</name>
<keyword evidence="7" id="KW-0443">Lipid metabolism</keyword>
<dbReference type="AlphaFoldDB" id="A0A438IMQ5"/>
<evidence type="ECO:0000256" key="1">
    <source>
        <dbReference type="ARBA" id="ARBA00004613"/>
    </source>
</evidence>
<evidence type="ECO:0000256" key="6">
    <source>
        <dbReference type="ARBA" id="ARBA00022963"/>
    </source>
</evidence>
<keyword evidence="4" id="KW-0732">Signal</keyword>
<comment type="subcellular location">
    <subcellularLocation>
        <location evidence="1">Secreted</location>
    </subcellularLocation>
</comment>
<dbReference type="GO" id="GO:0005576">
    <property type="term" value="C:extracellular region"/>
    <property type="evidence" value="ECO:0007669"/>
    <property type="project" value="UniProtKB-SubCell"/>
</dbReference>
<protein>
    <submittedName>
        <fullName evidence="8">GDSL esterase/lipase</fullName>
    </submittedName>
</protein>
<organism evidence="8 9">
    <name type="scientific">Vitis vinifera</name>
    <name type="common">Grape</name>
    <dbReference type="NCBI Taxonomy" id="29760"/>
    <lineage>
        <taxon>Eukaryota</taxon>
        <taxon>Viridiplantae</taxon>
        <taxon>Streptophyta</taxon>
        <taxon>Embryophyta</taxon>
        <taxon>Tracheophyta</taxon>
        <taxon>Spermatophyta</taxon>
        <taxon>Magnoliopsida</taxon>
        <taxon>eudicotyledons</taxon>
        <taxon>Gunneridae</taxon>
        <taxon>Pentapetalae</taxon>
        <taxon>rosids</taxon>
        <taxon>Vitales</taxon>
        <taxon>Vitaceae</taxon>
        <taxon>Viteae</taxon>
        <taxon>Vitis</taxon>
    </lineage>
</organism>
<evidence type="ECO:0000256" key="7">
    <source>
        <dbReference type="ARBA" id="ARBA00023098"/>
    </source>
</evidence>
<proteinExistence type="inferred from homology"/>
<dbReference type="EMBL" id="QGNW01000096">
    <property type="protein sequence ID" value="RVW97994.1"/>
    <property type="molecule type" value="Genomic_DNA"/>
</dbReference>
<reference evidence="8 9" key="1">
    <citation type="journal article" date="2018" name="PLoS Genet.">
        <title>Population sequencing reveals clonal diversity and ancestral inbreeding in the grapevine cultivar Chardonnay.</title>
        <authorList>
            <person name="Roach M.J."/>
            <person name="Johnson D.L."/>
            <person name="Bohlmann J."/>
            <person name="van Vuuren H.J."/>
            <person name="Jones S.J."/>
            <person name="Pretorius I.S."/>
            <person name="Schmidt S.A."/>
            <person name="Borneman A.R."/>
        </authorList>
    </citation>
    <scope>NUCLEOTIDE SEQUENCE [LARGE SCALE GENOMIC DNA]</scope>
    <source>
        <strain evidence="9">cv. Chardonnay</strain>
        <tissue evidence="8">Leaf</tissue>
    </source>
</reference>
<keyword evidence="5" id="KW-0378">Hydrolase</keyword>
<keyword evidence="3" id="KW-0964">Secreted</keyword>
<sequence length="146" mass="15883">MVVFELGPLGCLPSTIKKSRNGGKCAEETNALISYFNNGVGAMLKNLTSTLSGSTFIFSQVNWLAYDAMVNPSKYGLKDTGNPCCTTWFNGTLSCIPFLEHCPNRSEYFFWDAFHITEAACSLIAARCTTGSSVCVPMDIKALVQI</sequence>
<dbReference type="InterPro" id="IPR001087">
    <property type="entry name" value="GDSL"/>
</dbReference>
<dbReference type="GO" id="GO:0016042">
    <property type="term" value="P:lipid catabolic process"/>
    <property type="evidence" value="ECO:0007669"/>
    <property type="project" value="UniProtKB-KW"/>
</dbReference>
<comment type="caution">
    <text evidence="8">The sequence shown here is derived from an EMBL/GenBank/DDBJ whole genome shotgun (WGS) entry which is preliminary data.</text>
</comment>
<dbReference type="GO" id="GO:0016788">
    <property type="term" value="F:hydrolase activity, acting on ester bonds"/>
    <property type="evidence" value="ECO:0007669"/>
    <property type="project" value="InterPro"/>
</dbReference>
<evidence type="ECO:0000256" key="3">
    <source>
        <dbReference type="ARBA" id="ARBA00022525"/>
    </source>
</evidence>
<evidence type="ECO:0000256" key="5">
    <source>
        <dbReference type="ARBA" id="ARBA00022801"/>
    </source>
</evidence>
<gene>
    <name evidence="8" type="primary">VvCHDp000081_2</name>
    <name evidence="8" type="ORF">CK203_028979</name>
</gene>
<dbReference type="PANTHER" id="PTHR45650">
    <property type="entry name" value="GDSL-LIKE LIPASE/ACYLHYDROLASE-RELATED"/>
    <property type="match status" value="1"/>
</dbReference>
<accession>A0A438IMQ5</accession>
<dbReference type="InterPro" id="IPR036514">
    <property type="entry name" value="SGNH_hydro_sf"/>
</dbReference>
<evidence type="ECO:0000313" key="9">
    <source>
        <dbReference type="Proteomes" id="UP000288805"/>
    </source>
</evidence>
<keyword evidence="6" id="KW-0442">Lipid degradation</keyword>